<dbReference type="PANTHER" id="PTHR13370">
    <property type="entry name" value="RNA METHYLASE-RELATED"/>
    <property type="match status" value="1"/>
</dbReference>
<evidence type="ECO:0000256" key="2">
    <source>
        <dbReference type="ARBA" id="ARBA00022603"/>
    </source>
</evidence>
<dbReference type="SUPFAM" id="SSF53335">
    <property type="entry name" value="S-adenosyl-L-methionine-dependent methyltransferases"/>
    <property type="match status" value="1"/>
</dbReference>
<dbReference type="PRINTS" id="PR00508">
    <property type="entry name" value="S21N4MTFRASE"/>
</dbReference>
<dbReference type="InterPro" id="IPR002052">
    <property type="entry name" value="DNA_methylase_N6_adenine_CS"/>
</dbReference>
<organism evidence="6 7">
    <name type="scientific">Variovorax guangxiensis</name>
    <dbReference type="NCBI Taxonomy" id="1775474"/>
    <lineage>
        <taxon>Bacteria</taxon>
        <taxon>Pseudomonadati</taxon>
        <taxon>Pseudomonadota</taxon>
        <taxon>Betaproteobacteria</taxon>
        <taxon>Burkholderiales</taxon>
        <taxon>Comamonadaceae</taxon>
        <taxon>Variovorax</taxon>
    </lineage>
</organism>
<evidence type="ECO:0000256" key="3">
    <source>
        <dbReference type="ARBA" id="ARBA00022679"/>
    </source>
</evidence>
<dbReference type="InterPro" id="IPR001091">
    <property type="entry name" value="RM_Methyltransferase"/>
</dbReference>
<keyword evidence="2 6" id="KW-0489">Methyltransferase</keyword>
<dbReference type="InterPro" id="IPR029063">
    <property type="entry name" value="SAM-dependent_MTases_sf"/>
</dbReference>
<dbReference type="AlphaFoldDB" id="A0A840G8M0"/>
<sequence>MRVEIIGGATLYHGEALEVLQALMPGTADAVITDPPYSSGGAFRGDRALDTKAKYLSTGSGNHEKTSDFGGDNRDQRSFHFWSTLWSAAALRASKPGAPAAFFSDWRQLPVSSDYLQAGGWVWRGVVPWVKKSPRPQMGRFTSAAEYVVWGSAGPMPVDRGVGCLPGFYEYHAPTDREHVTQKPVALMADMVEICEPGGLVLDPFMGSGTTGVAALKLGRRFIGCEQSLQYFDIACRRIEEALESIFVERHELPEQLGLEG</sequence>
<dbReference type="PROSITE" id="PS00092">
    <property type="entry name" value="N6_MTASE"/>
    <property type="match status" value="1"/>
</dbReference>
<evidence type="ECO:0000256" key="4">
    <source>
        <dbReference type="RuleBase" id="RU362026"/>
    </source>
</evidence>
<protein>
    <recommendedName>
        <fullName evidence="4">Methyltransferase</fullName>
        <ecNumber evidence="4">2.1.1.-</ecNumber>
    </recommendedName>
</protein>
<gene>
    <name evidence="6" type="ORF">GGD71_005987</name>
</gene>
<dbReference type="EMBL" id="JACIFZ010000010">
    <property type="protein sequence ID" value="MBB4225178.1"/>
    <property type="molecule type" value="Genomic_DNA"/>
</dbReference>
<comment type="similarity">
    <text evidence="1 4">Belongs to the N(4)/N(6)-methyltransferase family.</text>
</comment>
<dbReference type="PANTHER" id="PTHR13370:SF3">
    <property type="entry name" value="TRNA (GUANINE(10)-N2)-METHYLTRANSFERASE HOMOLOG"/>
    <property type="match status" value="1"/>
</dbReference>
<feature type="domain" description="DNA methylase N-4/N-6" evidence="5">
    <location>
        <begin position="172"/>
        <end position="235"/>
    </location>
</feature>
<reference evidence="6 7" key="1">
    <citation type="submission" date="2020-08" db="EMBL/GenBank/DDBJ databases">
        <title>Genomic Encyclopedia of Type Strains, Phase IV (KMG-V): Genome sequencing to study the core and pangenomes of soil and plant-associated prokaryotes.</title>
        <authorList>
            <person name="Whitman W."/>
        </authorList>
    </citation>
    <scope>NUCLEOTIDE SEQUENCE [LARGE SCALE GENOMIC DNA]</scope>
    <source>
        <strain evidence="6 7">34/80</strain>
    </source>
</reference>
<evidence type="ECO:0000313" key="6">
    <source>
        <dbReference type="EMBL" id="MBB4225178.1"/>
    </source>
</evidence>
<evidence type="ECO:0000313" key="7">
    <source>
        <dbReference type="Proteomes" id="UP000524450"/>
    </source>
</evidence>
<dbReference type="GO" id="GO:0003677">
    <property type="term" value="F:DNA binding"/>
    <property type="evidence" value="ECO:0007669"/>
    <property type="project" value="InterPro"/>
</dbReference>
<name>A0A840G8M0_9BURK</name>
<proteinExistence type="inferred from homology"/>
<dbReference type="Gene3D" id="3.40.50.150">
    <property type="entry name" value="Vaccinia Virus protein VP39"/>
    <property type="match status" value="1"/>
</dbReference>
<accession>A0A840G8M0</accession>
<dbReference type="InterPro" id="IPR002941">
    <property type="entry name" value="DNA_methylase_N4/N6"/>
</dbReference>
<dbReference type="GO" id="GO:0009007">
    <property type="term" value="F:site-specific DNA-methyltransferase (adenine-specific) activity"/>
    <property type="evidence" value="ECO:0007669"/>
    <property type="project" value="TreeGrafter"/>
</dbReference>
<dbReference type="EC" id="2.1.1.-" evidence="4"/>
<keyword evidence="3 6" id="KW-0808">Transferase</keyword>
<dbReference type="RefSeq" id="WP_184642001.1">
    <property type="nucleotide sequence ID" value="NZ_JACIFZ010000010.1"/>
</dbReference>
<dbReference type="Pfam" id="PF01555">
    <property type="entry name" value="N6_N4_Mtase"/>
    <property type="match status" value="1"/>
</dbReference>
<evidence type="ECO:0000259" key="5">
    <source>
        <dbReference type="Pfam" id="PF01555"/>
    </source>
</evidence>
<evidence type="ECO:0000256" key="1">
    <source>
        <dbReference type="ARBA" id="ARBA00006594"/>
    </source>
</evidence>
<dbReference type="Proteomes" id="UP000524450">
    <property type="component" value="Unassembled WGS sequence"/>
</dbReference>
<dbReference type="GO" id="GO:0032259">
    <property type="term" value="P:methylation"/>
    <property type="evidence" value="ECO:0007669"/>
    <property type="project" value="UniProtKB-KW"/>
</dbReference>
<dbReference type="GO" id="GO:0005737">
    <property type="term" value="C:cytoplasm"/>
    <property type="evidence" value="ECO:0007669"/>
    <property type="project" value="TreeGrafter"/>
</dbReference>
<dbReference type="GO" id="GO:0008170">
    <property type="term" value="F:N-methyltransferase activity"/>
    <property type="evidence" value="ECO:0007669"/>
    <property type="project" value="InterPro"/>
</dbReference>
<comment type="caution">
    <text evidence="6">The sequence shown here is derived from an EMBL/GenBank/DDBJ whole genome shotgun (WGS) entry which is preliminary data.</text>
</comment>